<keyword evidence="6" id="KW-1185">Reference proteome</keyword>
<dbReference type="GO" id="GO:0016787">
    <property type="term" value="F:hydrolase activity"/>
    <property type="evidence" value="ECO:0007669"/>
    <property type="project" value="UniProtKB-KW"/>
</dbReference>
<evidence type="ECO:0000256" key="3">
    <source>
        <dbReference type="SAM" id="SignalP"/>
    </source>
</evidence>
<dbReference type="OrthoDB" id="1404170at2"/>
<proteinExistence type="inferred from homology"/>
<dbReference type="Proteomes" id="UP000315677">
    <property type="component" value="Unassembled WGS sequence"/>
</dbReference>
<evidence type="ECO:0000256" key="2">
    <source>
        <dbReference type="ARBA" id="ARBA00022801"/>
    </source>
</evidence>
<reference evidence="5 6" key="1">
    <citation type="submission" date="2019-06" db="EMBL/GenBank/DDBJ databases">
        <title>Sequencing the genomes of 1000 actinobacteria strains.</title>
        <authorList>
            <person name="Klenk H.-P."/>
        </authorList>
    </citation>
    <scope>NUCLEOTIDE SEQUENCE [LARGE SCALE GENOMIC DNA]</scope>
    <source>
        <strain evidence="5 6">DSM 45301</strain>
    </source>
</reference>
<dbReference type="Gene3D" id="1.10.530.10">
    <property type="match status" value="1"/>
</dbReference>
<evidence type="ECO:0000259" key="4">
    <source>
        <dbReference type="Pfam" id="PF06737"/>
    </source>
</evidence>
<dbReference type="RefSeq" id="WP_142052032.1">
    <property type="nucleotide sequence ID" value="NZ_VFPA01000001.1"/>
</dbReference>
<protein>
    <submittedName>
        <fullName evidence="5">Transglycosylase-like protein with SLT domain</fullName>
    </submittedName>
</protein>
<dbReference type="InterPro" id="IPR010618">
    <property type="entry name" value="RPF"/>
</dbReference>
<evidence type="ECO:0000313" key="5">
    <source>
        <dbReference type="EMBL" id="TQM15747.1"/>
    </source>
</evidence>
<evidence type="ECO:0000313" key="6">
    <source>
        <dbReference type="Proteomes" id="UP000315677"/>
    </source>
</evidence>
<evidence type="ECO:0000256" key="1">
    <source>
        <dbReference type="ARBA" id="ARBA00010830"/>
    </source>
</evidence>
<dbReference type="InterPro" id="IPR023346">
    <property type="entry name" value="Lysozyme-like_dom_sf"/>
</dbReference>
<keyword evidence="3" id="KW-0732">Signal</keyword>
<gene>
    <name evidence="5" type="ORF">FB558_2539</name>
</gene>
<sequence>MTSRPDSRLGRKLVRLAVVGAVAVGAPFAVAGTANAASDSTWDRLAKCESGGNWKISTGNGYYGGLQFSPRTWRAHGGKGMPHKASKAQQIRVAERVLANQGWKAWPSCSKKLGLRGSD</sequence>
<keyword evidence="2" id="KW-0378">Hydrolase</keyword>
<feature type="chain" id="PRO_5038808944" evidence="3">
    <location>
        <begin position="32"/>
        <end position="119"/>
    </location>
</feature>
<dbReference type="EMBL" id="VFPA01000001">
    <property type="protein sequence ID" value="TQM15747.1"/>
    <property type="molecule type" value="Genomic_DNA"/>
</dbReference>
<feature type="signal peptide" evidence="3">
    <location>
        <begin position="1"/>
        <end position="31"/>
    </location>
</feature>
<comment type="similarity">
    <text evidence="1">Belongs to the transglycosylase family. Rpf subfamily.</text>
</comment>
<feature type="domain" description="Resuscitation-promoting factor core lysozyme-like" evidence="4">
    <location>
        <begin position="36"/>
        <end position="109"/>
    </location>
</feature>
<dbReference type="AlphaFoldDB" id="A0A543E2C9"/>
<name>A0A543E2C9_9PSEU</name>
<dbReference type="SUPFAM" id="SSF53955">
    <property type="entry name" value="Lysozyme-like"/>
    <property type="match status" value="1"/>
</dbReference>
<organism evidence="5 6">
    <name type="scientific">Pseudonocardia kunmingensis</name>
    <dbReference type="NCBI Taxonomy" id="630975"/>
    <lineage>
        <taxon>Bacteria</taxon>
        <taxon>Bacillati</taxon>
        <taxon>Actinomycetota</taxon>
        <taxon>Actinomycetes</taxon>
        <taxon>Pseudonocardiales</taxon>
        <taxon>Pseudonocardiaceae</taxon>
        <taxon>Pseudonocardia</taxon>
    </lineage>
</organism>
<dbReference type="Pfam" id="PF06737">
    <property type="entry name" value="Transglycosylas"/>
    <property type="match status" value="1"/>
</dbReference>
<comment type="caution">
    <text evidence="5">The sequence shown here is derived from an EMBL/GenBank/DDBJ whole genome shotgun (WGS) entry which is preliminary data.</text>
</comment>
<dbReference type="CDD" id="cd13925">
    <property type="entry name" value="RPF"/>
    <property type="match status" value="1"/>
</dbReference>
<accession>A0A543E2C9</accession>